<sequence length="134" mass="14820">MQELIVSRWRCQFDAFWTNDLDKAEWGFVLLDAGLPSLFGAQGESAAASPLHAEAEGLIWAMQELLKSRITEVLFESDSLSSEFQDFSIVYISRSLNVRADCLTKGGRTRVVSSPYVDAIAPSWLVFAGQEAAI</sequence>
<comment type="caution">
    <text evidence="2">The sequence shown here is derived from an EMBL/GenBank/DDBJ whole genome shotgun (WGS) entry which is preliminary data.</text>
</comment>
<dbReference type="Pfam" id="PF13456">
    <property type="entry name" value="RVT_3"/>
    <property type="match status" value="1"/>
</dbReference>
<protein>
    <recommendedName>
        <fullName evidence="1">RNase H type-1 domain-containing protein</fullName>
    </recommendedName>
</protein>
<proteinExistence type="predicted"/>
<name>A0ABQ7CJM1_BRACR</name>
<dbReference type="PANTHER" id="PTHR34146">
    <property type="entry name" value="POLYNUCLEOTIDYL TRANSFERASE, RIBONUCLEASE H-LIKE SUPERFAMILY PROTEIN-RELATED"/>
    <property type="match status" value="1"/>
</dbReference>
<dbReference type="InterPro" id="IPR044730">
    <property type="entry name" value="RNase_H-like_dom_plant"/>
</dbReference>
<dbReference type="PANTHER" id="PTHR34146:SF3">
    <property type="entry name" value="POLYNUCLEOTIDYL TRANSFERASE, RIBONUCLEASE H-LIKE SUPERFAMILY PROTEIN"/>
    <property type="match status" value="1"/>
</dbReference>
<dbReference type="InterPro" id="IPR002156">
    <property type="entry name" value="RNaseH_domain"/>
</dbReference>
<accession>A0ABQ7CJM1</accession>
<organism evidence="2 3">
    <name type="scientific">Brassica cretica</name>
    <name type="common">Mustard</name>
    <dbReference type="NCBI Taxonomy" id="69181"/>
    <lineage>
        <taxon>Eukaryota</taxon>
        <taxon>Viridiplantae</taxon>
        <taxon>Streptophyta</taxon>
        <taxon>Embryophyta</taxon>
        <taxon>Tracheophyta</taxon>
        <taxon>Spermatophyta</taxon>
        <taxon>Magnoliopsida</taxon>
        <taxon>eudicotyledons</taxon>
        <taxon>Gunneridae</taxon>
        <taxon>Pentapetalae</taxon>
        <taxon>rosids</taxon>
        <taxon>malvids</taxon>
        <taxon>Brassicales</taxon>
        <taxon>Brassicaceae</taxon>
        <taxon>Brassiceae</taxon>
        <taxon>Brassica</taxon>
    </lineage>
</organism>
<feature type="domain" description="RNase H type-1" evidence="1">
    <location>
        <begin position="13"/>
        <end position="81"/>
    </location>
</feature>
<dbReference type="Proteomes" id="UP000266723">
    <property type="component" value="Unassembled WGS sequence"/>
</dbReference>
<dbReference type="EMBL" id="QGKV02000832">
    <property type="protein sequence ID" value="KAF3551906.1"/>
    <property type="molecule type" value="Genomic_DNA"/>
</dbReference>
<evidence type="ECO:0000259" key="1">
    <source>
        <dbReference type="Pfam" id="PF13456"/>
    </source>
</evidence>
<gene>
    <name evidence="2" type="ORF">DY000_02001504</name>
</gene>
<evidence type="ECO:0000313" key="2">
    <source>
        <dbReference type="EMBL" id="KAF3551906.1"/>
    </source>
</evidence>
<reference evidence="2 3" key="1">
    <citation type="journal article" date="2020" name="BMC Genomics">
        <title>Intraspecific diversification of the crop wild relative Brassica cretica Lam. using demographic model selection.</title>
        <authorList>
            <person name="Kioukis A."/>
            <person name="Michalopoulou V.A."/>
            <person name="Briers L."/>
            <person name="Pirintsos S."/>
            <person name="Studholme D.J."/>
            <person name="Pavlidis P."/>
            <person name="Sarris P.F."/>
        </authorList>
    </citation>
    <scope>NUCLEOTIDE SEQUENCE [LARGE SCALE GENOMIC DNA]</scope>
    <source>
        <strain evidence="3">cv. PFS-1207/04</strain>
    </source>
</reference>
<dbReference type="CDD" id="cd06222">
    <property type="entry name" value="RNase_H_like"/>
    <property type="match status" value="1"/>
</dbReference>
<keyword evidence="3" id="KW-1185">Reference proteome</keyword>
<evidence type="ECO:0000313" key="3">
    <source>
        <dbReference type="Proteomes" id="UP000266723"/>
    </source>
</evidence>